<evidence type="ECO:0000256" key="4">
    <source>
        <dbReference type="ARBA" id="ARBA00022840"/>
    </source>
</evidence>
<proteinExistence type="inferred from homology"/>
<evidence type="ECO:0000256" key="2">
    <source>
        <dbReference type="ARBA" id="ARBA00022448"/>
    </source>
</evidence>
<dbReference type="Gene3D" id="3.40.50.300">
    <property type="entry name" value="P-loop containing nucleotide triphosphate hydrolases"/>
    <property type="match status" value="1"/>
</dbReference>
<dbReference type="AlphaFoldDB" id="A0ABD6B7C9"/>
<dbReference type="PANTHER" id="PTHR43776:SF7">
    <property type="entry name" value="D,D-DIPEPTIDE TRANSPORT ATP-BINDING PROTEIN DDPF-RELATED"/>
    <property type="match status" value="1"/>
</dbReference>
<dbReference type="PANTHER" id="PTHR43776">
    <property type="entry name" value="TRANSPORT ATP-BINDING PROTEIN"/>
    <property type="match status" value="1"/>
</dbReference>
<keyword evidence="3" id="KW-0547">Nucleotide-binding</keyword>
<dbReference type="EMBL" id="JBHUDH010000098">
    <property type="protein sequence ID" value="MFD1526456.1"/>
    <property type="molecule type" value="Genomic_DNA"/>
</dbReference>
<comment type="similarity">
    <text evidence="1">Belongs to the ABC transporter superfamily.</text>
</comment>
<evidence type="ECO:0000259" key="5">
    <source>
        <dbReference type="Pfam" id="PF00005"/>
    </source>
</evidence>
<dbReference type="InterPro" id="IPR003439">
    <property type="entry name" value="ABC_transporter-like_ATP-bd"/>
</dbReference>
<feature type="non-terminal residue" evidence="6">
    <location>
        <position position="100"/>
    </location>
</feature>
<protein>
    <submittedName>
        <fullName evidence="6">ATP-binding cassette domain-containing protein</fullName>
    </submittedName>
</protein>
<evidence type="ECO:0000313" key="7">
    <source>
        <dbReference type="Proteomes" id="UP001597111"/>
    </source>
</evidence>
<dbReference type="RefSeq" id="WP_379818469.1">
    <property type="nucleotide sequence ID" value="NZ_JBHUDH010000098.1"/>
</dbReference>
<dbReference type="Proteomes" id="UP001597111">
    <property type="component" value="Unassembled WGS sequence"/>
</dbReference>
<dbReference type="InterPro" id="IPR027417">
    <property type="entry name" value="P-loop_NTPase"/>
</dbReference>
<sequence length="100" mass="10843">MSAEPFLEVRNLKKYYDDGGLFGGDPVKAVDGVSFDIREGETLGLVGESGCGKTTLGRTILNLEKATEGEVVADDTDVTSISGRELREWQSQAQMVFQDP</sequence>
<dbReference type="InterPro" id="IPR050319">
    <property type="entry name" value="ABC_transp_ATP-bind"/>
</dbReference>
<keyword evidence="2" id="KW-0813">Transport</keyword>
<gene>
    <name evidence="6" type="ORF">ACFR9S_09120</name>
</gene>
<accession>A0ABD6B7C9</accession>
<comment type="caution">
    <text evidence="6">The sequence shown here is derived from an EMBL/GenBank/DDBJ whole genome shotgun (WGS) entry which is preliminary data.</text>
</comment>
<dbReference type="GO" id="GO:0005524">
    <property type="term" value="F:ATP binding"/>
    <property type="evidence" value="ECO:0007669"/>
    <property type="project" value="UniProtKB-KW"/>
</dbReference>
<feature type="domain" description="ABC transporter" evidence="5">
    <location>
        <begin position="31"/>
        <end position="99"/>
    </location>
</feature>
<organism evidence="6 7">
    <name type="scientific">Halolamina salina</name>
    <dbReference type="NCBI Taxonomy" id="1220023"/>
    <lineage>
        <taxon>Archaea</taxon>
        <taxon>Methanobacteriati</taxon>
        <taxon>Methanobacteriota</taxon>
        <taxon>Stenosarchaea group</taxon>
        <taxon>Halobacteria</taxon>
        <taxon>Halobacteriales</taxon>
        <taxon>Haloferacaceae</taxon>
    </lineage>
</organism>
<dbReference type="Pfam" id="PF00005">
    <property type="entry name" value="ABC_tran"/>
    <property type="match status" value="1"/>
</dbReference>
<evidence type="ECO:0000313" key="6">
    <source>
        <dbReference type="EMBL" id="MFD1526456.1"/>
    </source>
</evidence>
<evidence type="ECO:0000256" key="1">
    <source>
        <dbReference type="ARBA" id="ARBA00005417"/>
    </source>
</evidence>
<dbReference type="SUPFAM" id="SSF52540">
    <property type="entry name" value="P-loop containing nucleoside triphosphate hydrolases"/>
    <property type="match status" value="1"/>
</dbReference>
<keyword evidence="7" id="KW-1185">Reference proteome</keyword>
<name>A0ABD6B7C9_9EURY</name>
<reference evidence="6 7" key="1">
    <citation type="journal article" date="2019" name="Int. J. Syst. Evol. Microbiol.">
        <title>The Global Catalogue of Microorganisms (GCM) 10K type strain sequencing project: providing services to taxonomists for standard genome sequencing and annotation.</title>
        <authorList>
            <consortium name="The Broad Institute Genomics Platform"/>
            <consortium name="The Broad Institute Genome Sequencing Center for Infectious Disease"/>
            <person name="Wu L."/>
            <person name="Ma J."/>
        </authorList>
    </citation>
    <scope>NUCLEOTIDE SEQUENCE [LARGE SCALE GENOMIC DNA]</scope>
    <source>
        <strain evidence="6 7">CGMCC 1.12285</strain>
    </source>
</reference>
<keyword evidence="4 6" id="KW-0067">ATP-binding</keyword>
<evidence type="ECO:0000256" key="3">
    <source>
        <dbReference type="ARBA" id="ARBA00022741"/>
    </source>
</evidence>